<accession>A0A8H3IAL1</accession>
<dbReference type="PROSITE" id="PS50297">
    <property type="entry name" value="ANK_REP_REGION"/>
    <property type="match status" value="1"/>
</dbReference>
<evidence type="ECO:0000313" key="3">
    <source>
        <dbReference type="EMBL" id="CAF9921037.1"/>
    </source>
</evidence>
<dbReference type="AlphaFoldDB" id="A0A8H3IAL1"/>
<sequence>MDGVSSAFAVVSLAIQLVETGEKISKFLTSIQGAPSEIIKLGQTLDQLNCTLKQVRDLLEQQYLVLRLPGSPVFITNALENCEKRIKTLEDVIQKAKKSMENRGRVQRSWAAMRFVSKKEDIIEMQGQLRDAQAGLQIAMLSNSWQLQMHQISISSSNGLQAMTIEEPALAGPIESVSQKERVQSLSPAGEYSFRNTAKESNHVWYRGFFGTVKIQFRSNSLTPSITRRHEIKATNKEKIITITPILLRKTLELRLQNSFGRISRTLSTYPILEKRAPIFEICREGDLRGLQLALSSGSVSPFALSENGASLLHYAAEYTHPEVCAFLLQLGVDPNREDGFGIKAILYAFWCHVGEPKDVVDILRLLTRSPIDNFSTDMSIFWRHYTGPVEGAEFMFSQGLIPSEFDVSNDDNDFPPLATALREHSTEPSRWDSFIRLLLRKRADLHMPVPRNSGLEMDQIYRDLGYPCKILKYGTPLDELFAKTRTPFEGEAAAKGWLQILSSEGYDVGSYLEGEQALHAAQMQLTFCSWYRDIPRQLVYHWGSSPSVSWDWWIDPESSTYLVREEFKHMDLLRSRWDSRSPWDPWEFLWPMGFPAWEIDFMKSVYEGIDYKRAQERANRRMRKRSMKAARAQGLKRRDQMPGAWPV</sequence>
<dbReference type="Pfam" id="PF13637">
    <property type="entry name" value="Ank_4"/>
    <property type="match status" value="1"/>
</dbReference>
<evidence type="ECO:0000256" key="1">
    <source>
        <dbReference type="PROSITE-ProRule" id="PRU00023"/>
    </source>
</evidence>
<evidence type="ECO:0000313" key="4">
    <source>
        <dbReference type="Proteomes" id="UP000664203"/>
    </source>
</evidence>
<dbReference type="SMART" id="SM00248">
    <property type="entry name" value="ANK"/>
    <property type="match status" value="3"/>
</dbReference>
<keyword evidence="4" id="KW-1185">Reference proteome</keyword>
<dbReference type="Pfam" id="PF17107">
    <property type="entry name" value="SesA"/>
    <property type="match status" value="1"/>
</dbReference>
<name>A0A8H3IAL1_9LECA</name>
<keyword evidence="1" id="KW-0040">ANK repeat</keyword>
<reference evidence="3" key="1">
    <citation type="submission" date="2021-03" db="EMBL/GenBank/DDBJ databases">
        <authorList>
            <person name="Tagirdzhanova G."/>
        </authorList>
    </citation>
    <scope>NUCLEOTIDE SEQUENCE</scope>
</reference>
<proteinExistence type="predicted"/>
<evidence type="ECO:0000259" key="2">
    <source>
        <dbReference type="Pfam" id="PF17107"/>
    </source>
</evidence>
<dbReference type="EMBL" id="CAJPDR010000142">
    <property type="protein sequence ID" value="CAF9921037.1"/>
    <property type="molecule type" value="Genomic_DNA"/>
</dbReference>
<dbReference type="Proteomes" id="UP000664203">
    <property type="component" value="Unassembled WGS sequence"/>
</dbReference>
<protein>
    <recommendedName>
        <fullName evidence="2">NACHT-NTPase and P-loop NTPases N-terminal domain-containing protein</fullName>
    </recommendedName>
</protein>
<dbReference type="InterPro" id="IPR031352">
    <property type="entry name" value="SesA"/>
</dbReference>
<dbReference type="InterPro" id="IPR002110">
    <property type="entry name" value="Ankyrin_rpt"/>
</dbReference>
<dbReference type="Gene3D" id="1.25.40.20">
    <property type="entry name" value="Ankyrin repeat-containing domain"/>
    <property type="match status" value="1"/>
</dbReference>
<dbReference type="PROSITE" id="PS50088">
    <property type="entry name" value="ANK_REPEAT"/>
    <property type="match status" value="1"/>
</dbReference>
<dbReference type="InterPro" id="IPR036770">
    <property type="entry name" value="Ankyrin_rpt-contain_sf"/>
</dbReference>
<feature type="domain" description="NACHT-NTPase and P-loop NTPases N-terminal" evidence="2">
    <location>
        <begin position="12"/>
        <end position="128"/>
    </location>
</feature>
<dbReference type="OrthoDB" id="539213at2759"/>
<comment type="caution">
    <text evidence="3">The sequence shown here is derived from an EMBL/GenBank/DDBJ whole genome shotgun (WGS) entry which is preliminary data.</text>
</comment>
<gene>
    <name evidence="3" type="ORF">ALECFALPRED_001694</name>
</gene>
<organism evidence="3 4">
    <name type="scientific">Alectoria fallacina</name>
    <dbReference type="NCBI Taxonomy" id="1903189"/>
    <lineage>
        <taxon>Eukaryota</taxon>
        <taxon>Fungi</taxon>
        <taxon>Dikarya</taxon>
        <taxon>Ascomycota</taxon>
        <taxon>Pezizomycotina</taxon>
        <taxon>Lecanoromycetes</taxon>
        <taxon>OSLEUM clade</taxon>
        <taxon>Lecanoromycetidae</taxon>
        <taxon>Lecanorales</taxon>
        <taxon>Lecanorineae</taxon>
        <taxon>Parmeliaceae</taxon>
        <taxon>Alectoria</taxon>
    </lineage>
</organism>
<dbReference type="SUPFAM" id="SSF48403">
    <property type="entry name" value="Ankyrin repeat"/>
    <property type="match status" value="1"/>
</dbReference>
<feature type="repeat" description="ANK" evidence="1">
    <location>
        <begin position="308"/>
        <end position="340"/>
    </location>
</feature>